<dbReference type="GeneID" id="63853825"/>
<dbReference type="AlphaFoldDB" id="A0A9P4GJV6"/>
<accession>A0A9P4GJV6</accession>
<gene>
    <name evidence="1" type="ORF">K460DRAFT_402953</name>
</gene>
<proteinExistence type="predicted"/>
<name>A0A9P4GJV6_9PLEO</name>
<sequence length="252" mass="28693">MFSTAFANQNFELSMHVPLMALFHGRSSGTHWKMVANIVAIPEPMTIAICNMGIAPTYRKGKEEAFRRLYYEIWKLNNYLHDLRSSDAKNEAIATPKGYSLTFSSFKPKCKTARSNKQTLQLNTNEHKRLPVKFETRIKWIEHYQRIFVAQSDLLTFFLAKLMLDIENPIADSDDPYRNVKSMLVLFGRTKVAIRKTGGFQAERLVKEIGELGGPTEGMREALGWVRDIFLGMGGKSKRGKSKGPVEVIDLE</sequence>
<dbReference type="Proteomes" id="UP000800039">
    <property type="component" value="Unassembled WGS sequence"/>
</dbReference>
<organism evidence="1 2">
    <name type="scientific">Cucurbitaria berberidis CBS 394.84</name>
    <dbReference type="NCBI Taxonomy" id="1168544"/>
    <lineage>
        <taxon>Eukaryota</taxon>
        <taxon>Fungi</taxon>
        <taxon>Dikarya</taxon>
        <taxon>Ascomycota</taxon>
        <taxon>Pezizomycotina</taxon>
        <taxon>Dothideomycetes</taxon>
        <taxon>Pleosporomycetidae</taxon>
        <taxon>Pleosporales</taxon>
        <taxon>Pleosporineae</taxon>
        <taxon>Cucurbitariaceae</taxon>
        <taxon>Cucurbitaria</taxon>
    </lineage>
</organism>
<reference evidence="1" key="1">
    <citation type="submission" date="2020-01" db="EMBL/GenBank/DDBJ databases">
        <authorList>
            <consortium name="DOE Joint Genome Institute"/>
            <person name="Haridas S."/>
            <person name="Albert R."/>
            <person name="Binder M."/>
            <person name="Bloem J."/>
            <person name="Labutti K."/>
            <person name="Salamov A."/>
            <person name="Andreopoulos B."/>
            <person name="Baker S.E."/>
            <person name="Barry K."/>
            <person name="Bills G."/>
            <person name="Bluhm B.H."/>
            <person name="Cannon C."/>
            <person name="Castanera R."/>
            <person name="Culley D.E."/>
            <person name="Daum C."/>
            <person name="Ezra D."/>
            <person name="Gonzalez J.B."/>
            <person name="Henrissat B."/>
            <person name="Kuo A."/>
            <person name="Liang C."/>
            <person name="Lipzen A."/>
            <person name="Lutzoni F."/>
            <person name="Magnuson J."/>
            <person name="Mondo S."/>
            <person name="Nolan M."/>
            <person name="Ohm R."/>
            <person name="Pangilinan J."/>
            <person name="Park H.-J."/>
            <person name="Ramirez L."/>
            <person name="Alfaro M."/>
            <person name="Sun H."/>
            <person name="Tritt A."/>
            <person name="Yoshinaga Y."/>
            <person name="Zwiers L.-H."/>
            <person name="Turgeon B.G."/>
            <person name="Goodwin S.B."/>
            <person name="Spatafora J.W."/>
            <person name="Crous P.W."/>
            <person name="Grigoriev I.V."/>
        </authorList>
    </citation>
    <scope>NUCLEOTIDE SEQUENCE</scope>
    <source>
        <strain evidence="1">CBS 394.84</strain>
    </source>
</reference>
<keyword evidence="2" id="KW-1185">Reference proteome</keyword>
<evidence type="ECO:0000313" key="1">
    <source>
        <dbReference type="EMBL" id="KAF1847618.1"/>
    </source>
</evidence>
<evidence type="ECO:0000313" key="2">
    <source>
        <dbReference type="Proteomes" id="UP000800039"/>
    </source>
</evidence>
<dbReference type="RefSeq" id="XP_040790181.1">
    <property type="nucleotide sequence ID" value="XM_040936575.1"/>
</dbReference>
<dbReference type="EMBL" id="ML976615">
    <property type="protein sequence ID" value="KAF1847618.1"/>
    <property type="molecule type" value="Genomic_DNA"/>
</dbReference>
<protein>
    <submittedName>
        <fullName evidence="1">Uncharacterized protein</fullName>
    </submittedName>
</protein>
<comment type="caution">
    <text evidence="1">The sequence shown here is derived from an EMBL/GenBank/DDBJ whole genome shotgun (WGS) entry which is preliminary data.</text>
</comment>